<keyword evidence="3" id="KW-1185">Reference proteome</keyword>
<organism evidence="2 3">
    <name type="scientific">Gemmatimonas groenlandica</name>
    <dbReference type="NCBI Taxonomy" id="2732249"/>
    <lineage>
        <taxon>Bacteria</taxon>
        <taxon>Pseudomonadati</taxon>
        <taxon>Gemmatimonadota</taxon>
        <taxon>Gemmatimonadia</taxon>
        <taxon>Gemmatimonadales</taxon>
        <taxon>Gemmatimonadaceae</taxon>
        <taxon>Gemmatimonas</taxon>
    </lineage>
</organism>
<dbReference type="PANTHER" id="PTHR43135:SF3">
    <property type="entry name" value="ALPHA-D-RIBOSE 1-METHYLPHOSPHONATE 5-TRIPHOSPHATE DIPHOSPHATASE"/>
    <property type="match status" value="1"/>
</dbReference>
<dbReference type="InterPro" id="IPR051781">
    <property type="entry name" value="Metallo-dep_Hydrolase"/>
</dbReference>
<feature type="domain" description="Amidohydrolase-related" evidence="1">
    <location>
        <begin position="37"/>
        <end position="178"/>
    </location>
</feature>
<sequence>MIAARFRKSGESIPAIYAAFAAAVDTPDCHARLRRAAEAGLVLTPTLVATYMSHAEAKRLLGVLPANQRSGCDLYLRQFDGVSDVVRARILEAGRRLVGMVVAADVPLLAGTDAPTFCAAPGESLVLELQMLADGGLSPISVLQAATSLPARVFDAEERFGVLAVGRHADLVLLSENPLTTARAYVHPVGVYTQGYWYDAGALAALRQRQ</sequence>
<gene>
    <name evidence="2" type="ORF">HKW67_19310</name>
</gene>
<protein>
    <submittedName>
        <fullName evidence="2">Amidohydrolase family protein</fullName>
    </submittedName>
</protein>
<accession>A0A6M4IV83</accession>
<dbReference type="SUPFAM" id="SSF51338">
    <property type="entry name" value="Composite domain of metallo-dependent hydrolases"/>
    <property type="match status" value="1"/>
</dbReference>
<dbReference type="AlphaFoldDB" id="A0A6M4IV83"/>
<dbReference type="Gene3D" id="3.20.20.140">
    <property type="entry name" value="Metal-dependent hydrolases"/>
    <property type="match status" value="1"/>
</dbReference>
<dbReference type="EMBL" id="CP053085">
    <property type="protein sequence ID" value="QJR37507.1"/>
    <property type="molecule type" value="Genomic_DNA"/>
</dbReference>
<dbReference type="InterPro" id="IPR011059">
    <property type="entry name" value="Metal-dep_hydrolase_composite"/>
</dbReference>
<dbReference type="GO" id="GO:0016810">
    <property type="term" value="F:hydrolase activity, acting on carbon-nitrogen (but not peptide) bonds"/>
    <property type="evidence" value="ECO:0007669"/>
    <property type="project" value="InterPro"/>
</dbReference>
<dbReference type="Pfam" id="PF01979">
    <property type="entry name" value="Amidohydro_1"/>
    <property type="match status" value="1"/>
</dbReference>
<dbReference type="PANTHER" id="PTHR43135">
    <property type="entry name" value="ALPHA-D-RIBOSE 1-METHYLPHOSPHONATE 5-TRIPHOSPHATE DIPHOSPHATASE"/>
    <property type="match status" value="1"/>
</dbReference>
<dbReference type="Proteomes" id="UP000500938">
    <property type="component" value="Chromosome"/>
</dbReference>
<dbReference type="KEGG" id="ggr:HKW67_19310"/>
<dbReference type="InterPro" id="IPR032466">
    <property type="entry name" value="Metal_Hydrolase"/>
</dbReference>
<dbReference type="RefSeq" id="WP_171226942.1">
    <property type="nucleotide sequence ID" value="NZ_CP053085.1"/>
</dbReference>
<reference evidence="2 3" key="1">
    <citation type="submission" date="2020-05" db="EMBL/GenBank/DDBJ databases">
        <title>Complete genome sequence of Gemmatimonas greenlandica TET16.</title>
        <authorList>
            <person name="Zeng Y."/>
        </authorList>
    </citation>
    <scope>NUCLEOTIDE SEQUENCE [LARGE SCALE GENOMIC DNA]</scope>
    <source>
        <strain evidence="2 3">TET16</strain>
    </source>
</reference>
<dbReference type="SUPFAM" id="SSF51556">
    <property type="entry name" value="Metallo-dependent hydrolases"/>
    <property type="match status" value="1"/>
</dbReference>
<proteinExistence type="predicted"/>
<name>A0A6M4IV83_9BACT</name>
<dbReference type="InterPro" id="IPR006680">
    <property type="entry name" value="Amidohydro-rel"/>
</dbReference>
<evidence type="ECO:0000313" key="3">
    <source>
        <dbReference type="Proteomes" id="UP000500938"/>
    </source>
</evidence>
<evidence type="ECO:0000259" key="1">
    <source>
        <dbReference type="Pfam" id="PF01979"/>
    </source>
</evidence>
<keyword evidence="2" id="KW-0378">Hydrolase</keyword>
<evidence type="ECO:0000313" key="2">
    <source>
        <dbReference type="EMBL" id="QJR37507.1"/>
    </source>
</evidence>
<dbReference type="Gene3D" id="2.30.40.10">
    <property type="entry name" value="Urease, subunit C, domain 1"/>
    <property type="match status" value="1"/>
</dbReference>